<name>A0A127PFM7_9BURK</name>
<accession>A0A127PFM7</accession>
<sequence>MTKQNGAEPLISEIEYYMTIVEFDMLWNRNTTAQEQLRMEHMIRLIDAFEAAHTFLMPQMQVQTGLGLESRNKEGPTTM</sequence>
<evidence type="ECO:0000313" key="1">
    <source>
        <dbReference type="EMBL" id="AMO96533.1"/>
    </source>
</evidence>
<dbReference type="RefSeq" id="WP_061541085.1">
    <property type="nucleotide sequence ID" value="NZ_CP013232.1"/>
</dbReference>
<protein>
    <submittedName>
        <fullName evidence="1">Uncharacterized protein</fullName>
    </submittedName>
</protein>
<dbReference type="EMBL" id="CP013232">
    <property type="protein sequence ID" value="AMO96533.1"/>
    <property type="molecule type" value="Genomic_DNA"/>
</dbReference>
<reference evidence="1 2" key="1">
    <citation type="submission" date="2015-11" db="EMBL/GenBank/DDBJ databases">
        <title>Exploring the genomic traits of fungus-feeding bacterial genus Collimonas.</title>
        <authorList>
            <person name="Song C."/>
            <person name="Schmidt R."/>
            <person name="de Jager V."/>
            <person name="Krzyzanowska D."/>
            <person name="Jongedijk E."/>
            <person name="Cankar K."/>
            <person name="Beekwilder J."/>
            <person name="van Veen A."/>
            <person name="de Boer W."/>
            <person name="van Veen J.A."/>
            <person name="Garbeva P."/>
        </authorList>
    </citation>
    <scope>NUCLEOTIDE SEQUENCE [LARGE SCALE GENOMIC DNA]</scope>
    <source>
        <strain evidence="1 2">Ter6</strain>
    </source>
</reference>
<proteinExistence type="predicted"/>
<dbReference type="PATRIC" id="fig|158899.10.peg.3886"/>
<dbReference type="AlphaFoldDB" id="A0A127PFM7"/>
<dbReference type="Proteomes" id="UP000072421">
    <property type="component" value="Chromosome"/>
</dbReference>
<evidence type="ECO:0000313" key="2">
    <source>
        <dbReference type="Proteomes" id="UP000072421"/>
    </source>
</evidence>
<dbReference type="OrthoDB" id="8779837at2"/>
<organism evidence="1">
    <name type="scientific">Collimonas fungivorans</name>
    <dbReference type="NCBI Taxonomy" id="158899"/>
    <lineage>
        <taxon>Bacteria</taxon>
        <taxon>Pseudomonadati</taxon>
        <taxon>Pseudomonadota</taxon>
        <taxon>Betaproteobacteria</taxon>
        <taxon>Burkholderiales</taxon>
        <taxon>Oxalobacteraceae</taxon>
        <taxon>Collimonas</taxon>
    </lineage>
</organism>
<gene>
    <name evidence="1" type="ORF">CFter6_3916</name>
</gene>